<gene>
    <name evidence="3" type="ORF">GCM10008111_30040</name>
</gene>
<evidence type="ECO:0000259" key="2">
    <source>
        <dbReference type="Pfam" id="PF20732"/>
    </source>
</evidence>
<reference evidence="4" key="1">
    <citation type="journal article" date="2019" name="Int. J. Syst. Evol. Microbiol.">
        <title>The Global Catalogue of Microorganisms (GCM) 10K type strain sequencing project: providing services to taxonomists for standard genome sequencing and annotation.</title>
        <authorList>
            <consortium name="The Broad Institute Genomics Platform"/>
            <consortium name="The Broad Institute Genome Sequencing Center for Infectious Disease"/>
            <person name="Wu L."/>
            <person name="Ma J."/>
        </authorList>
    </citation>
    <scope>NUCLEOTIDE SEQUENCE [LARGE SCALE GENOMIC DNA]</scope>
    <source>
        <strain evidence="4">KCTC 23723</strain>
    </source>
</reference>
<sequence length="418" mass="46264">MRIVIHRVISAPSIWLWLWLLTVNVAAAATPISATQPAPPTNETNTAPLLTGAQQTERYLPLLQGKKVGLLVNQTSLIGEQHLVDVLLANNVQVTAIFAPEHGFRGNHDAGATILSGVDEKTGLPVWSMYGESKKPAAEQLQQLDIIIFDIQDVGVRYYTYISSMHYMMAAAAEFAIPMLVLDRPNPNGAFVDGPVLDVAFRSFVGMHPIPLLHGMTVGELALMIKGEGWIAQAEQLALTVIPLANYRREQPYELPVPPSPNLPNQQAIKLYPSLGFFEATPMSVGRGTPFPFQVLGYDKFALAEFQFTPVSTPGAALRPPLMNKNVYGEDLRHVSSNGLTLSYLMRWHQLFNQNAISIFNAPAFMDKLAGTDQLRLQIQQGLSEAEIQQSWQPALIQFRQKRLPYLLYPDYPQQPSG</sequence>
<accession>A0ABQ2WSR4</accession>
<protein>
    <recommendedName>
        <fullName evidence="5">DUF1343 domain-containing protein</fullName>
    </recommendedName>
</protein>
<dbReference type="Proteomes" id="UP000634667">
    <property type="component" value="Unassembled WGS sequence"/>
</dbReference>
<evidence type="ECO:0000313" key="3">
    <source>
        <dbReference type="EMBL" id="GGW71934.1"/>
    </source>
</evidence>
<dbReference type="InterPro" id="IPR048503">
    <property type="entry name" value="NamZ_C"/>
</dbReference>
<dbReference type="Pfam" id="PF07075">
    <property type="entry name" value="NamZ_N"/>
    <property type="match status" value="1"/>
</dbReference>
<feature type="domain" description="Peptidoglycan beta-N-acetylmuramidase NamZ N-terminal" evidence="1">
    <location>
        <begin position="68"/>
        <end position="266"/>
    </location>
</feature>
<evidence type="ECO:0008006" key="5">
    <source>
        <dbReference type="Google" id="ProtNLM"/>
    </source>
</evidence>
<evidence type="ECO:0000259" key="1">
    <source>
        <dbReference type="Pfam" id="PF07075"/>
    </source>
</evidence>
<dbReference type="PANTHER" id="PTHR42915">
    <property type="entry name" value="HYPOTHETICAL 460 KDA PROTEIN IN FEUA-SIGW INTERGENIC REGION [PRECURSOR]"/>
    <property type="match status" value="1"/>
</dbReference>
<dbReference type="InterPro" id="IPR048502">
    <property type="entry name" value="NamZ_N"/>
</dbReference>
<keyword evidence="4" id="KW-1185">Reference proteome</keyword>
<feature type="domain" description="Peptidoglycan beta-N-acetylmuramidase NamZ C-terminal" evidence="2">
    <location>
        <begin position="271"/>
        <end position="409"/>
    </location>
</feature>
<comment type="caution">
    <text evidence="3">The sequence shown here is derived from an EMBL/GenBank/DDBJ whole genome shotgun (WGS) entry which is preliminary data.</text>
</comment>
<organism evidence="3 4">
    <name type="scientific">Alishewanella tabrizica</name>
    <dbReference type="NCBI Taxonomy" id="671278"/>
    <lineage>
        <taxon>Bacteria</taxon>
        <taxon>Pseudomonadati</taxon>
        <taxon>Pseudomonadota</taxon>
        <taxon>Gammaproteobacteria</taxon>
        <taxon>Alteromonadales</taxon>
        <taxon>Alteromonadaceae</taxon>
        <taxon>Alishewanella</taxon>
    </lineage>
</organism>
<evidence type="ECO:0000313" key="4">
    <source>
        <dbReference type="Proteomes" id="UP000634667"/>
    </source>
</evidence>
<proteinExistence type="predicted"/>
<dbReference type="Gene3D" id="3.40.50.12170">
    <property type="entry name" value="Uncharacterised protein PF07075, DUF1343"/>
    <property type="match status" value="1"/>
</dbReference>
<name>A0ABQ2WSR4_9ALTE</name>
<dbReference type="Pfam" id="PF20732">
    <property type="entry name" value="NamZ_C"/>
    <property type="match status" value="1"/>
</dbReference>
<dbReference type="InterPro" id="IPR008302">
    <property type="entry name" value="NamZ"/>
</dbReference>
<dbReference type="PANTHER" id="PTHR42915:SF1">
    <property type="entry name" value="PEPTIDOGLYCAN BETA-N-ACETYLMURAMIDASE NAMZ"/>
    <property type="match status" value="1"/>
</dbReference>
<dbReference type="Gene3D" id="3.90.1150.140">
    <property type="match status" value="1"/>
</dbReference>
<dbReference type="RefSeq" id="WP_189484061.1">
    <property type="nucleotide sequence ID" value="NZ_BMYR01000015.1"/>
</dbReference>
<dbReference type="EMBL" id="BMYR01000015">
    <property type="protein sequence ID" value="GGW71934.1"/>
    <property type="molecule type" value="Genomic_DNA"/>
</dbReference>
<dbReference type="PIRSF" id="PIRSF016719">
    <property type="entry name" value="UCP016719"/>
    <property type="match status" value="1"/>
</dbReference>